<dbReference type="AlphaFoldDB" id="A0A537JE31"/>
<dbReference type="GO" id="GO:0016705">
    <property type="term" value="F:oxidoreductase activity, acting on paired donors, with incorporation or reduction of molecular oxygen"/>
    <property type="evidence" value="ECO:0007669"/>
    <property type="project" value="InterPro"/>
</dbReference>
<feature type="domain" description="Luciferase-like" evidence="1">
    <location>
        <begin position="4"/>
        <end position="300"/>
    </location>
</feature>
<dbReference type="InterPro" id="IPR019919">
    <property type="entry name" value="Lucif-like_OxRdtase_MSMEG_2256"/>
</dbReference>
<sequence length="330" mass="36397">MDDIAQVDAVAGAAESVGFAALWANETKRNPFIQLALAARATSRILLGTGVAIAFPRSPTVMAHLAWDLAALSGGRFILGLGTQVKAHIERRFGVSWDPPAPKLREYVDAMRAVWRSWQDGAPLRVDGRYYRLSLMTPFFNPGPIAHPDIPVSIAGVNPLLCRLAGSVAQGFHVHPFHTVPYLTSVVLPNIERGLREKARPRGAVQLYAPVFVAPGDTPDEIRAAAERAREQIAFYASTPSYRVVLRTHGWDGVAASLQRLAAERRWSDLPREVPEAMLDAVLIRGSWEEVGRDLRRRYAGVLDRVACYRPFTIAELPKWRRLAGAFHGA</sequence>
<dbReference type="InterPro" id="IPR036661">
    <property type="entry name" value="Luciferase-like_sf"/>
</dbReference>
<comment type="caution">
    <text evidence="2">The sequence shown here is derived from an EMBL/GenBank/DDBJ whole genome shotgun (WGS) entry which is preliminary data.</text>
</comment>
<dbReference type="Pfam" id="PF00296">
    <property type="entry name" value="Bac_luciferase"/>
    <property type="match status" value="1"/>
</dbReference>
<dbReference type="EMBL" id="VBAN01000200">
    <property type="protein sequence ID" value="TMI81602.1"/>
    <property type="molecule type" value="Genomic_DNA"/>
</dbReference>
<evidence type="ECO:0000313" key="3">
    <source>
        <dbReference type="Proteomes" id="UP000318093"/>
    </source>
</evidence>
<accession>A0A537JE31</accession>
<dbReference type="InterPro" id="IPR011251">
    <property type="entry name" value="Luciferase-like_dom"/>
</dbReference>
<evidence type="ECO:0000313" key="2">
    <source>
        <dbReference type="EMBL" id="TMI81602.1"/>
    </source>
</evidence>
<proteinExistence type="predicted"/>
<dbReference type="PANTHER" id="PTHR43244:SF2">
    <property type="entry name" value="CONSERVED HYPOTHETICAL ALANINE AND PROLINE-RICH PROTEIN"/>
    <property type="match status" value="1"/>
</dbReference>
<dbReference type="Gene3D" id="3.20.20.30">
    <property type="entry name" value="Luciferase-like domain"/>
    <property type="match status" value="1"/>
</dbReference>
<dbReference type="Proteomes" id="UP000318093">
    <property type="component" value="Unassembled WGS sequence"/>
</dbReference>
<dbReference type="NCBIfam" id="TIGR03617">
    <property type="entry name" value="F420_MSMEG_2256"/>
    <property type="match status" value="1"/>
</dbReference>
<gene>
    <name evidence="2" type="ORF">E6H03_06780</name>
</gene>
<dbReference type="InterPro" id="IPR050564">
    <property type="entry name" value="F420-G6PD/mer"/>
</dbReference>
<dbReference type="CDD" id="cd01097">
    <property type="entry name" value="Tetrahydromethanopterin_reductase"/>
    <property type="match status" value="1"/>
</dbReference>
<reference evidence="2 3" key="1">
    <citation type="journal article" date="2019" name="Nat. Microbiol.">
        <title>Mediterranean grassland soil C-N compound turnover is dependent on rainfall and depth, and is mediated by genomically divergent microorganisms.</title>
        <authorList>
            <person name="Diamond S."/>
            <person name="Andeer P.F."/>
            <person name="Li Z."/>
            <person name="Crits-Christoph A."/>
            <person name="Burstein D."/>
            <person name="Anantharaman K."/>
            <person name="Lane K.R."/>
            <person name="Thomas B.C."/>
            <person name="Pan C."/>
            <person name="Northen T.R."/>
            <person name="Banfield J.F."/>
        </authorList>
    </citation>
    <scope>NUCLEOTIDE SEQUENCE [LARGE SCALE GENOMIC DNA]</scope>
    <source>
        <strain evidence="2">NP_6</strain>
    </source>
</reference>
<name>A0A537JE31_9BACT</name>
<keyword evidence="2" id="KW-0560">Oxidoreductase</keyword>
<dbReference type="SUPFAM" id="SSF51679">
    <property type="entry name" value="Bacterial luciferase-like"/>
    <property type="match status" value="1"/>
</dbReference>
<protein>
    <submittedName>
        <fullName evidence="2">TIGR03617 family F420-dependent LLM class oxidoreductase</fullName>
        <ecNumber evidence="2">1.-.-.-</ecNumber>
    </submittedName>
</protein>
<dbReference type="PANTHER" id="PTHR43244">
    <property type="match status" value="1"/>
</dbReference>
<evidence type="ECO:0000259" key="1">
    <source>
        <dbReference type="Pfam" id="PF00296"/>
    </source>
</evidence>
<dbReference type="EC" id="1.-.-.-" evidence="2"/>
<organism evidence="2 3">
    <name type="scientific">Candidatus Segetimicrobium genomatis</name>
    <dbReference type="NCBI Taxonomy" id="2569760"/>
    <lineage>
        <taxon>Bacteria</taxon>
        <taxon>Bacillati</taxon>
        <taxon>Candidatus Sysuimicrobiota</taxon>
        <taxon>Candidatus Sysuimicrobiia</taxon>
        <taxon>Candidatus Sysuimicrobiales</taxon>
        <taxon>Candidatus Segetimicrobiaceae</taxon>
        <taxon>Candidatus Segetimicrobium</taxon>
    </lineage>
</organism>